<accession>A0A0F9LIC6</accession>
<proteinExistence type="predicted"/>
<dbReference type="Gene3D" id="3.90.550.10">
    <property type="entry name" value="Spore Coat Polysaccharide Biosynthesis Protein SpsA, Chain A"/>
    <property type="match status" value="1"/>
</dbReference>
<dbReference type="SUPFAM" id="SSF53448">
    <property type="entry name" value="Nucleotide-diphospho-sugar transferases"/>
    <property type="match status" value="1"/>
</dbReference>
<dbReference type="InterPro" id="IPR029044">
    <property type="entry name" value="Nucleotide-diphossugar_trans"/>
</dbReference>
<evidence type="ECO:0000313" key="1">
    <source>
        <dbReference type="EMBL" id="KKM93188.1"/>
    </source>
</evidence>
<dbReference type="EMBL" id="LAZR01006299">
    <property type="protein sequence ID" value="KKM93188.1"/>
    <property type="molecule type" value="Genomic_DNA"/>
</dbReference>
<sequence length="270" mass="31708">MKKLIYQVKVGPNPPAYYDVCIKSAAEYCKKYDIDHIVQTEPILKIRPLNSKRSEQAVERLGYLPIYEKENAFNYLDQYDQIAIVDSDIYIRDTAPNIFDELEEDTVFAGVMEKDMPLTKQYVGKIRGYSGGQYSHLKDVEWDRSPSYGIAFYNMGLMLFSNKIKEYLNGETPEQFIRRKEFERFVNGEGNWKWSTDQTLLNYWVRKSGMKTKNLDWKWNVLFKGVRDEVLPESYFVHFFLSNNLPKKGAEIQSIIKNLSKASAVDYRHH</sequence>
<comment type="caution">
    <text evidence="1">The sequence shown here is derived from an EMBL/GenBank/DDBJ whole genome shotgun (WGS) entry which is preliminary data.</text>
</comment>
<gene>
    <name evidence="1" type="ORF">LCGC14_1210830</name>
</gene>
<name>A0A0F9LIC6_9ZZZZ</name>
<dbReference type="AlphaFoldDB" id="A0A0F9LIC6"/>
<reference evidence="1" key="1">
    <citation type="journal article" date="2015" name="Nature">
        <title>Complex archaea that bridge the gap between prokaryotes and eukaryotes.</title>
        <authorList>
            <person name="Spang A."/>
            <person name="Saw J.H."/>
            <person name="Jorgensen S.L."/>
            <person name="Zaremba-Niedzwiedzka K."/>
            <person name="Martijn J."/>
            <person name="Lind A.E."/>
            <person name="van Eijk R."/>
            <person name="Schleper C."/>
            <person name="Guy L."/>
            <person name="Ettema T.J."/>
        </authorList>
    </citation>
    <scope>NUCLEOTIDE SEQUENCE</scope>
</reference>
<evidence type="ECO:0008006" key="2">
    <source>
        <dbReference type="Google" id="ProtNLM"/>
    </source>
</evidence>
<protein>
    <recommendedName>
        <fullName evidence="2">Nucleotide-diphospho-sugar transferase domain-containing protein</fullName>
    </recommendedName>
</protein>
<organism evidence="1">
    <name type="scientific">marine sediment metagenome</name>
    <dbReference type="NCBI Taxonomy" id="412755"/>
    <lineage>
        <taxon>unclassified sequences</taxon>
        <taxon>metagenomes</taxon>
        <taxon>ecological metagenomes</taxon>
    </lineage>
</organism>